<evidence type="ECO:0000313" key="3">
    <source>
        <dbReference type="EMBL" id="XDQ07082.1"/>
    </source>
</evidence>
<sequence>MTPVLAADPPPAPLPLPASASLKIATRPAGTRIVVVVSGEIDIDTEQTVQTALRLALARSSDGLDLDLAGVGFCDCSGLNALLRVRRIALADGKTVAVRALSAEVDRLFTLTDTSSLLDPGRPPADAVVNAWRGPCATTHDLMEEYGVSDEAEELRVEVVQLKRAMLTRPVIDLARGVLMASFGLSPEDAWNVLVAVSQHTNTKLHQLAEQLVDSVNGAPLPDHLQRRISLAVTEISRPA</sequence>
<accession>A0AB39MLQ8</accession>
<dbReference type="Gene3D" id="1.10.10.10">
    <property type="entry name" value="Winged helix-like DNA-binding domain superfamily/Winged helix DNA-binding domain"/>
    <property type="match status" value="1"/>
</dbReference>
<dbReference type="GO" id="GO:0003723">
    <property type="term" value="F:RNA binding"/>
    <property type="evidence" value="ECO:0007669"/>
    <property type="project" value="InterPro"/>
</dbReference>
<evidence type="ECO:0000259" key="1">
    <source>
        <dbReference type="PROSITE" id="PS50801"/>
    </source>
</evidence>
<dbReference type="InterPro" id="IPR005561">
    <property type="entry name" value="ANTAR"/>
</dbReference>
<proteinExistence type="predicted"/>
<dbReference type="AlphaFoldDB" id="A0AB39MLQ8"/>
<dbReference type="SUPFAM" id="SSF52091">
    <property type="entry name" value="SpoIIaa-like"/>
    <property type="match status" value="1"/>
</dbReference>
<feature type="domain" description="STAS" evidence="1">
    <location>
        <begin position="22"/>
        <end position="112"/>
    </location>
</feature>
<organism evidence="3">
    <name type="scientific">Streptomyces sp. R08</name>
    <dbReference type="NCBI Taxonomy" id="3238624"/>
    <lineage>
        <taxon>Bacteria</taxon>
        <taxon>Bacillati</taxon>
        <taxon>Actinomycetota</taxon>
        <taxon>Actinomycetes</taxon>
        <taxon>Kitasatosporales</taxon>
        <taxon>Streptomycetaceae</taxon>
        <taxon>Streptomyces</taxon>
    </lineage>
</organism>
<dbReference type="PANTHER" id="PTHR33495">
    <property type="entry name" value="ANTI-SIGMA FACTOR ANTAGONIST TM_1081-RELATED-RELATED"/>
    <property type="match status" value="1"/>
</dbReference>
<dbReference type="InterPro" id="IPR058548">
    <property type="entry name" value="MlaB-like_STAS"/>
</dbReference>
<dbReference type="Gene3D" id="3.30.750.24">
    <property type="entry name" value="STAS domain"/>
    <property type="match status" value="1"/>
</dbReference>
<evidence type="ECO:0000259" key="2">
    <source>
        <dbReference type="PROSITE" id="PS50921"/>
    </source>
</evidence>
<dbReference type="Pfam" id="PF03861">
    <property type="entry name" value="ANTAR"/>
    <property type="match status" value="1"/>
</dbReference>
<protein>
    <submittedName>
        <fullName evidence="3">ANTAR domain-containing protein</fullName>
    </submittedName>
</protein>
<dbReference type="EMBL" id="CP163431">
    <property type="protein sequence ID" value="XDQ07082.1"/>
    <property type="molecule type" value="Genomic_DNA"/>
</dbReference>
<dbReference type="SUPFAM" id="SSF52172">
    <property type="entry name" value="CheY-like"/>
    <property type="match status" value="1"/>
</dbReference>
<dbReference type="PROSITE" id="PS50921">
    <property type="entry name" value="ANTAR"/>
    <property type="match status" value="1"/>
</dbReference>
<dbReference type="RefSeq" id="WP_369191912.1">
    <property type="nucleotide sequence ID" value="NZ_CP163431.1"/>
</dbReference>
<reference evidence="3" key="1">
    <citation type="submission" date="2024-07" db="EMBL/GenBank/DDBJ databases">
        <authorList>
            <person name="Yu S.T."/>
        </authorList>
    </citation>
    <scope>NUCLEOTIDE SEQUENCE</scope>
    <source>
        <strain evidence="3">R08</strain>
    </source>
</reference>
<dbReference type="SMART" id="SM01012">
    <property type="entry name" value="ANTAR"/>
    <property type="match status" value="1"/>
</dbReference>
<feature type="domain" description="ANTAR" evidence="2">
    <location>
        <begin position="152"/>
        <end position="213"/>
    </location>
</feature>
<dbReference type="PANTHER" id="PTHR33495:SF2">
    <property type="entry name" value="ANTI-SIGMA FACTOR ANTAGONIST TM_1081-RELATED"/>
    <property type="match status" value="1"/>
</dbReference>
<dbReference type="InterPro" id="IPR036388">
    <property type="entry name" value="WH-like_DNA-bd_sf"/>
</dbReference>
<dbReference type="CDD" id="cd07043">
    <property type="entry name" value="STAS_anti-anti-sigma_factors"/>
    <property type="match status" value="1"/>
</dbReference>
<gene>
    <name evidence="3" type="ORF">AB5J58_45905</name>
</gene>
<dbReference type="InterPro" id="IPR002645">
    <property type="entry name" value="STAS_dom"/>
</dbReference>
<dbReference type="InterPro" id="IPR036513">
    <property type="entry name" value="STAS_dom_sf"/>
</dbReference>
<dbReference type="PROSITE" id="PS50801">
    <property type="entry name" value="STAS"/>
    <property type="match status" value="1"/>
</dbReference>
<dbReference type="Pfam" id="PF13466">
    <property type="entry name" value="STAS_2"/>
    <property type="match status" value="1"/>
</dbReference>
<name>A0AB39MLQ8_9ACTN</name>
<dbReference type="InterPro" id="IPR011006">
    <property type="entry name" value="CheY-like_superfamily"/>
</dbReference>
<dbReference type="GO" id="GO:0043856">
    <property type="term" value="F:anti-sigma factor antagonist activity"/>
    <property type="evidence" value="ECO:0007669"/>
    <property type="project" value="TreeGrafter"/>
</dbReference>